<feature type="transmembrane region" description="Helical" evidence="1">
    <location>
        <begin position="102"/>
        <end position="124"/>
    </location>
</feature>
<organism evidence="2 3">
    <name type="scientific">Amycolatopsis bartoniae</name>
    <dbReference type="NCBI Taxonomy" id="941986"/>
    <lineage>
        <taxon>Bacteria</taxon>
        <taxon>Bacillati</taxon>
        <taxon>Actinomycetota</taxon>
        <taxon>Actinomycetes</taxon>
        <taxon>Pseudonocardiales</taxon>
        <taxon>Pseudonocardiaceae</taxon>
        <taxon>Amycolatopsis</taxon>
    </lineage>
</organism>
<accession>A0A8H9M4C9</accession>
<proteinExistence type="predicted"/>
<keyword evidence="1" id="KW-0472">Membrane</keyword>
<gene>
    <name evidence="2" type="ORF">GCM10017566_20150</name>
</gene>
<reference evidence="2" key="2">
    <citation type="submission" date="2020-09" db="EMBL/GenBank/DDBJ databases">
        <authorList>
            <person name="Sun Q."/>
            <person name="Zhou Y."/>
        </authorList>
    </citation>
    <scope>NUCLEOTIDE SEQUENCE</scope>
    <source>
        <strain evidence="2">CGMCC 4.7679</strain>
    </source>
</reference>
<evidence type="ECO:0000313" key="3">
    <source>
        <dbReference type="Proteomes" id="UP000658656"/>
    </source>
</evidence>
<feature type="transmembrane region" description="Helical" evidence="1">
    <location>
        <begin position="46"/>
        <end position="64"/>
    </location>
</feature>
<keyword evidence="3" id="KW-1185">Reference proteome</keyword>
<dbReference type="Proteomes" id="UP000658656">
    <property type="component" value="Unassembled WGS sequence"/>
</dbReference>
<feature type="transmembrane region" description="Helical" evidence="1">
    <location>
        <begin position="76"/>
        <end position="96"/>
    </location>
</feature>
<dbReference type="RefSeq" id="WP_145937803.1">
    <property type="nucleotide sequence ID" value="NZ_BNAV01000002.1"/>
</dbReference>
<keyword evidence="1" id="KW-0812">Transmembrane</keyword>
<dbReference type="EMBL" id="BNAV01000002">
    <property type="protein sequence ID" value="GHF46994.1"/>
    <property type="molecule type" value="Genomic_DNA"/>
</dbReference>
<reference evidence="2" key="1">
    <citation type="journal article" date="2014" name="Int. J. Syst. Evol. Microbiol.">
        <title>Complete genome sequence of Corynebacterium casei LMG S-19264T (=DSM 44701T), isolated from a smear-ripened cheese.</title>
        <authorList>
            <consortium name="US DOE Joint Genome Institute (JGI-PGF)"/>
            <person name="Walter F."/>
            <person name="Albersmeier A."/>
            <person name="Kalinowski J."/>
            <person name="Ruckert C."/>
        </authorList>
    </citation>
    <scope>NUCLEOTIDE SEQUENCE</scope>
    <source>
        <strain evidence="2">CGMCC 4.7679</strain>
    </source>
</reference>
<evidence type="ECO:0000256" key="1">
    <source>
        <dbReference type="SAM" id="Phobius"/>
    </source>
</evidence>
<comment type="caution">
    <text evidence="2">The sequence shown here is derived from an EMBL/GenBank/DDBJ whole genome shotgun (WGS) entry which is preliminary data.</text>
</comment>
<sequence length="125" mass="12737">MSTKTTFRLSTILRADAVWDCLLGVTLLLAAWPAVAESTAISTALWPAFVLTGLGSLVFGVVLARSANTSSAPAVARAAAIGNAAAVVAVVVLLLLTEPETAARAVLVLAAVGCAVFAALEWTWT</sequence>
<keyword evidence="1" id="KW-1133">Transmembrane helix</keyword>
<dbReference type="AlphaFoldDB" id="A0A8H9M4C9"/>
<protein>
    <submittedName>
        <fullName evidence="2">Uncharacterized protein</fullName>
    </submittedName>
</protein>
<name>A0A8H9M4C9_9PSEU</name>
<evidence type="ECO:0000313" key="2">
    <source>
        <dbReference type="EMBL" id="GHF46994.1"/>
    </source>
</evidence>